<dbReference type="PANTHER" id="PTHR32243:SF18">
    <property type="entry name" value="INNER MEMBRANE ABC TRANSPORTER PERMEASE PROTEIN YCJP"/>
    <property type="match status" value="1"/>
</dbReference>
<keyword evidence="5 7" id="KW-1133">Transmembrane helix</keyword>
<dbReference type="RefSeq" id="WP_238720584.1">
    <property type="nucleotide sequence ID" value="NZ_JAHQCW010000003.1"/>
</dbReference>
<name>A0A949JUS8_9FIRM</name>
<dbReference type="CDD" id="cd06261">
    <property type="entry name" value="TM_PBP2"/>
    <property type="match status" value="1"/>
</dbReference>
<keyword evidence="6 7" id="KW-0472">Membrane</keyword>
<evidence type="ECO:0000256" key="5">
    <source>
        <dbReference type="ARBA" id="ARBA00022989"/>
    </source>
</evidence>
<accession>A0A949JUS8</accession>
<dbReference type="EMBL" id="JAHQCW010000003">
    <property type="protein sequence ID" value="MBU9735515.1"/>
    <property type="molecule type" value="Genomic_DNA"/>
</dbReference>
<dbReference type="InterPro" id="IPR035906">
    <property type="entry name" value="MetI-like_sf"/>
</dbReference>
<evidence type="ECO:0000256" key="6">
    <source>
        <dbReference type="ARBA" id="ARBA00023136"/>
    </source>
</evidence>
<gene>
    <name evidence="9" type="ORF">KTH89_03135</name>
</gene>
<keyword evidence="4 7" id="KW-0812">Transmembrane</keyword>
<feature type="domain" description="ABC transmembrane type-1" evidence="8">
    <location>
        <begin position="76"/>
        <end position="267"/>
    </location>
</feature>
<dbReference type="PANTHER" id="PTHR32243">
    <property type="entry name" value="MALTOSE TRANSPORT SYSTEM PERMEASE-RELATED"/>
    <property type="match status" value="1"/>
</dbReference>
<sequence length="282" mass="31233">MKKIMEARKTGREGGIWGFLGKYLLIVFVIFLSVYPILWVFLSSFKKNPGGLSLPDEWILDGYITIFTKLDIQTYFLNSILITVISTAVSVLIVAMSAYISARIEFKLKGLITAMFAATLFIPSISISFPIYRLLGNLGLKDTRTGLIFIYSGLGIAVTFFIIRSYFLTIPREMEEAARMDGCGYASTFFRIIVPIAKPGLSTAAIMAFLNNWNEFYFASILLKSKEKMTIPALLGQFTTAYSKNLNGMFSAIIVAVVPTILVFCLLSETFVKSLTAGAVKG</sequence>
<proteinExistence type="inferred from homology"/>
<reference evidence="9" key="1">
    <citation type="submission" date="2021-06" db="EMBL/GenBank/DDBJ databases">
        <title>Description of novel taxa of the family Lachnospiraceae.</title>
        <authorList>
            <person name="Chaplin A.V."/>
            <person name="Sokolova S.R."/>
            <person name="Pikina A.P."/>
            <person name="Korzhanova M."/>
            <person name="Belova V."/>
            <person name="Korostin D."/>
            <person name="Efimov B.A."/>
        </authorList>
    </citation>
    <scope>NUCLEOTIDE SEQUENCE</scope>
    <source>
        <strain evidence="9">ASD5720</strain>
    </source>
</reference>
<comment type="similarity">
    <text evidence="7">Belongs to the binding-protein-dependent transport system permease family.</text>
</comment>
<dbReference type="GO" id="GO:0055085">
    <property type="term" value="P:transmembrane transport"/>
    <property type="evidence" value="ECO:0007669"/>
    <property type="project" value="InterPro"/>
</dbReference>
<comment type="caution">
    <text evidence="9">The sequence shown here is derived from an EMBL/GenBank/DDBJ whole genome shotgun (WGS) entry which is preliminary data.</text>
</comment>
<evidence type="ECO:0000256" key="4">
    <source>
        <dbReference type="ARBA" id="ARBA00022692"/>
    </source>
</evidence>
<protein>
    <submittedName>
        <fullName evidence="9">Carbohydrate ABC transporter permease</fullName>
    </submittedName>
</protein>
<evidence type="ECO:0000313" key="9">
    <source>
        <dbReference type="EMBL" id="MBU9735515.1"/>
    </source>
</evidence>
<evidence type="ECO:0000259" key="8">
    <source>
        <dbReference type="PROSITE" id="PS50928"/>
    </source>
</evidence>
<feature type="transmembrane region" description="Helical" evidence="7">
    <location>
        <begin position="20"/>
        <end position="42"/>
    </location>
</feature>
<evidence type="ECO:0000256" key="1">
    <source>
        <dbReference type="ARBA" id="ARBA00004651"/>
    </source>
</evidence>
<dbReference type="Proteomes" id="UP000712157">
    <property type="component" value="Unassembled WGS sequence"/>
</dbReference>
<dbReference type="Gene3D" id="1.10.3720.10">
    <property type="entry name" value="MetI-like"/>
    <property type="match status" value="1"/>
</dbReference>
<dbReference type="GO" id="GO:0005886">
    <property type="term" value="C:plasma membrane"/>
    <property type="evidence" value="ECO:0007669"/>
    <property type="project" value="UniProtKB-SubCell"/>
</dbReference>
<organism evidence="9 10">
    <name type="scientific">Diplocloster agilis</name>
    <dbReference type="NCBI Taxonomy" id="2850323"/>
    <lineage>
        <taxon>Bacteria</taxon>
        <taxon>Bacillati</taxon>
        <taxon>Bacillota</taxon>
        <taxon>Clostridia</taxon>
        <taxon>Lachnospirales</taxon>
        <taxon>Lachnospiraceae</taxon>
        <taxon>Diplocloster</taxon>
    </lineage>
</organism>
<feature type="transmembrane region" description="Helical" evidence="7">
    <location>
        <begin position="147"/>
        <end position="167"/>
    </location>
</feature>
<dbReference type="PROSITE" id="PS50928">
    <property type="entry name" value="ABC_TM1"/>
    <property type="match status" value="1"/>
</dbReference>
<feature type="transmembrane region" description="Helical" evidence="7">
    <location>
        <begin position="75"/>
        <end position="99"/>
    </location>
</feature>
<evidence type="ECO:0000256" key="3">
    <source>
        <dbReference type="ARBA" id="ARBA00022475"/>
    </source>
</evidence>
<keyword evidence="2 7" id="KW-0813">Transport</keyword>
<evidence type="ECO:0000313" key="10">
    <source>
        <dbReference type="Proteomes" id="UP000712157"/>
    </source>
</evidence>
<dbReference type="InterPro" id="IPR000515">
    <property type="entry name" value="MetI-like"/>
</dbReference>
<evidence type="ECO:0000256" key="7">
    <source>
        <dbReference type="RuleBase" id="RU363032"/>
    </source>
</evidence>
<dbReference type="AlphaFoldDB" id="A0A949JUS8"/>
<feature type="transmembrane region" description="Helical" evidence="7">
    <location>
        <begin position="188"/>
        <end position="210"/>
    </location>
</feature>
<dbReference type="SUPFAM" id="SSF161098">
    <property type="entry name" value="MetI-like"/>
    <property type="match status" value="1"/>
</dbReference>
<keyword evidence="10" id="KW-1185">Reference proteome</keyword>
<dbReference type="InterPro" id="IPR050901">
    <property type="entry name" value="BP-dep_ABC_trans_perm"/>
</dbReference>
<keyword evidence="3" id="KW-1003">Cell membrane</keyword>
<feature type="transmembrane region" description="Helical" evidence="7">
    <location>
        <begin position="248"/>
        <end position="267"/>
    </location>
</feature>
<comment type="subcellular location">
    <subcellularLocation>
        <location evidence="1 7">Cell membrane</location>
        <topology evidence="1 7">Multi-pass membrane protein</topology>
    </subcellularLocation>
</comment>
<feature type="transmembrane region" description="Helical" evidence="7">
    <location>
        <begin position="111"/>
        <end position="135"/>
    </location>
</feature>
<dbReference type="Pfam" id="PF00528">
    <property type="entry name" value="BPD_transp_1"/>
    <property type="match status" value="1"/>
</dbReference>
<evidence type="ECO:0000256" key="2">
    <source>
        <dbReference type="ARBA" id="ARBA00022448"/>
    </source>
</evidence>